<gene>
    <name evidence="1" type="ORF">SAMEA4475696_00859</name>
</gene>
<keyword evidence="2" id="KW-1185">Reference proteome</keyword>
<dbReference type="OrthoDB" id="107064at2"/>
<protein>
    <submittedName>
        <fullName evidence="1">Uncharacterized proteins, LmbE homologs</fullName>
    </submittedName>
</protein>
<dbReference type="InterPro" id="IPR046373">
    <property type="entry name" value="Acyl-CoA_Oxase/DH_mid-dom_sf"/>
</dbReference>
<dbReference type="SUPFAM" id="SSF56645">
    <property type="entry name" value="Acyl-CoA dehydrogenase NM domain-like"/>
    <property type="match status" value="1"/>
</dbReference>
<dbReference type="GeneID" id="63459109"/>
<dbReference type="GO" id="GO:0016627">
    <property type="term" value="F:oxidoreductase activity, acting on the CH-CH group of donors"/>
    <property type="evidence" value="ECO:0007669"/>
    <property type="project" value="InterPro"/>
</dbReference>
<sequence>MRIFPTVPAPAPTTVDAVLAAAHGPDIINDSLTIATHLSPIANTLGNDTLAYFNQLAHIAALDLTVARTIEPHLDALTILTQANPVDLSRITVDHNSTWGVFAANTPGHGLHAHPSPHGPTISGTKTWCSLADHLTHALVTATNPDNTTSLYAIALTDGITIDSHDWAARGLTHITTSTITCTDVPAIPIGPPNWYLERPGFTWGGIAVAAIWYGAARAIAQQLYHHNPHREPDQIALAAIGHTDIELENARHALEIAATLIDTGHATGKHGTILALRTRSIVAAAAEHTITHVGHATGPAPLTLNKTHARRVADLTVYLRQHHAQRDHATLGKHLLNTTNTP</sequence>
<evidence type="ECO:0000313" key="2">
    <source>
        <dbReference type="Proteomes" id="UP000242637"/>
    </source>
</evidence>
<dbReference type="EMBL" id="LT906453">
    <property type="protein sequence ID" value="SNV19926.1"/>
    <property type="molecule type" value="Genomic_DNA"/>
</dbReference>
<accession>A0A239VDA1</accession>
<dbReference type="STRING" id="1121387.GCA_000429885_01228"/>
<dbReference type="InterPro" id="IPR009100">
    <property type="entry name" value="AcylCoA_DH/oxidase_NM_dom_sf"/>
</dbReference>
<name>A0A239VDA1_9MICO</name>
<reference evidence="1 2" key="1">
    <citation type="submission" date="2017-06" db="EMBL/GenBank/DDBJ databases">
        <authorList>
            <consortium name="Pathogen Informatics"/>
        </authorList>
    </citation>
    <scope>NUCLEOTIDE SEQUENCE [LARGE SCALE GENOMIC DNA]</scope>
    <source>
        <strain evidence="1 2">NCTC13039</strain>
    </source>
</reference>
<dbReference type="Gene3D" id="2.40.110.10">
    <property type="entry name" value="Butyryl-CoA Dehydrogenase, subunit A, domain 2"/>
    <property type="match status" value="1"/>
</dbReference>
<evidence type="ECO:0000313" key="1">
    <source>
        <dbReference type="EMBL" id="SNV19926.1"/>
    </source>
</evidence>
<dbReference type="Proteomes" id="UP000242637">
    <property type="component" value="Chromosome 1"/>
</dbReference>
<dbReference type="RefSeq" id="WP_051277500.1">
    <property type="nucleotide sequence ID" value="NZ_JAAFNI010000001.1"/>
</dbReference>
<dbReference type="AlphaFoldDB" id="A0A239VDA1"/>
<organism evidence="1 2">
    <name type="scientific">Dermatophilus congolensis</name>
    <dbReference type="NCBI Taxonomy" id="1863"/>
    <lineage>
        <taxon>Bacteria</taxon>
        <taxon>Bacillati</taxon>
        <taxon>Actinomycetota</taxon>
        <taxon>Actinomycetes</taxon>
        <taxon>Micrococcales</taxon>
        <taxon>Dermatophilaceae</taxon>
        <taxon>Dermatophilus</taxon>
    </lineage>
</organism>
<dbReference type="KEGG" id="dco:SAMEA4475696_0859"/>
<proteinExistence type="predicted"/>